<gene>
    <name evidence="1" type="ORF">Ahy_A06g029545</name>
</gene>
<sequence>MLEDIRLCSKIKKAPLVHWETDEGFSHRRLTNKANRTSARSSKYIGGSATFMNTKSKSLDRDATLSETFKYTHILKENKRDLLIRGLRIIICCTNHYNMCYIGVLYVNTRARDSEILAKWRGRRWLCYFNCQSQCGLARDRLSVIQDLCIRDGVVLHK</sequence>
<evidence type="ECO:0000313" key="1">
    <source>
        <dbReference type="EMBL" id="RYR54282.1"/>
    </source>
</evidence>
<name>A0A445CTP2_ARAHY</name>
<organism evidence="1 2">
    <name type="scientific">Arachis hypogaea</name>
    <name type="common">Peanut</name>
    <dbReference type="NCBI Taxonomy" id="3818"/>
    <lineage>
        <taxon>Eukaryota</taxon>
        <taxon>Viridiplantae</taxon>
        <taxon>Streptophyta</taxon>
        <taxon>Embryophyta</taxon>
        <taxon>Tracheophyta</taxon>
        <taxon>Spermatophyta</taxon>
        <taxon>Magnoliopsida</taxon>
        <taxon>eudicotyledons</taxon>
        <taxon>Gunneridae</taxon>
        <taxon>Pentapetalae</taxon>
        <taxon>rosids</taxon>
        <taxon>fabids</taxon>
        <taxon>Fabales</taxon>
        <taxon>Fabaceae</taxon>
        <taxon>Papilionoideae</taxon>
        <taxon>50 kb inversion clade</taxon>
        <taxon>dalbergioids sensu lato</taxon>
        <taxon>Dalbergieae</taxon>
        <taxon>Pterocarpus clade</taxon>
        <taxon>Arachis</taxon>
    </lineage>
</organism>
<evidence type="ECO:0000313" key="2">
    <source>
        <dbReference type="Proteomes" id="UP000289738"/>
    </source>
</evidence>
<dbReference type="EMBL" id="SDMP01000006">
    <property type="protein sequence ID" value="RYR54282.1"/>
    <property type="molecule type" value="Genomic_DNA"/>
</dbReference>
<dbReference type="Proteomes" id="UP000289738">
    <property type="component" value="Chromosome A06"/>
</dbReference>
<protein>
    <submittedName>
        <fullName evidence="1">Uncharacterized protein</fullName>
    </submittedName>
</protein>
<reference evidence="1 2" key="1">
    <citation type="submission" date="2019-01" db="EMBL/GenBank/DDBJ databases">
        <title>Sequencing of cultivated peanut Arachis hypogaea provides insights into genome evolution and oil improvement.</title>
        <authorList>
            <person name="Chen X."/>
        </authorList>
    </citation>
    <scope>NUCLEOTIDE SEQUENCE [LARGE SCALE GENOMIC DNA]</scope>
    <source>
        <strain evidence="2">cv. Fuhuasheng</strain>
        <tissue evidence="1">Leaves</tissue>
    </source>
</reference>
<keyword evidence="2" id="KW-1185">Reference proteome</keyword>
<comment type="caution">
    <text evidence="1">The sequence shown here is derived from an EMBL/GenBank/DDBJ whole genome shotgun (WGS) entry which is preliminary data.</text>
</comment>
<accession>A0A445CTP2</accession>
<dbReference type="AlphaFoldDB" id="A0A445CTP2"/>
<proteinExistence type="predicted"/>